<dbReference type="Gene3D" id="3.40.190.290">
    <property type="match status" value="1"/>
</dbReference>
<name>A0ABR7NVV9_9FIRM</name>
<keyword evidence="7" id="KW-1185">Reference proteome</keyword>
<evidence type="ECO:0000256" key="2">
    <source>
        <dbReference type="ARBA" id="ARBA00023015"/>
    </source>
</evidence>
<feature type="domain" description="HTH lysR-type" evidence="5">
    <location>
        <begin position="1"/>
        <end position="58"/>
    </location>
</feature>
<gene>
    <name evidence="6" type="ORF">H8708_09660</name>
</gene>
<dbReference type="RefSeq" id="WP_262427713.1">
    <property type="nucleotide sequence ID" value="NZ_JACRTJ010000021.1"/>
</dbReference>
<proteinExistence type="inferred from homology"/>
<dbReference type="PROSITE" id="PS50931">
    <property type="entry name" value="HTH_LYSR"/>
    <property type="match status" value="1"/>
</dbReference>
<evidence type="ECO:0000313" key="6">
    <source>
        <dbReference type="EMBL" id="MBC8599487.1"/>
    </source>
</evidence>
<dbReference type="InterPro" id="IPR005119">
    <property type="entry name" value="LysR_subst-bd"/>
</dbReference>
<dbReference type="InterPro" id="IPR036390">
    <property type="entry name" value="WH_DNA-bd_sf"/>
</dbReference>
<dbReference type="SUPFAM" id="SSF46785">
    <property type="entry name" value="Winged helix' DNA-binding domain"/>
    <property type="match status" value="1"/>
</dbReference>
<keyword evidence="3" id="KW-0238">DNA-binding</keyword>
<comment type="caution">
    <text evidence="6">The sequence shown here is derived from an EMBL/GenBank/DDBJ whole genome shotgun (WGS) entry which is preliminary data.</text>
</comment>
<dbReference type="Proteomes" id="UP000647491">
    <property type="component" value="Unassembled WGS sequence"/>
</dbReference>
<evidence type="ECO:0000256" key="3">
    <source>
        <dbReference type="ARBA" id="ARBA00023125"/>
    </source>
</evidence>
<dbReference type="InterPro" id="IPR000847">
    <property type="entry name" value="LysR_HTH_N"/>
</dbReference>
<dbReference type="PRINTS" id="PR00039">
    <property type="entry name" value="HTHLYSR"/>
</dbReference>
<reference evidence="6 7" key="1">
    <citation type="submission" date="2020-08" db="EMBL/GenBank/DDBJ databases">
        <title>Genome public.</title>
        <authorList>
            <person name="Liu C."/>
            <person name="Sun Q."/>
        </authorList>
    </citation>
    <scope>NUCLEOTIDE SEQUENCE [LARGE SCALE GENOMIC DNA]</scope>
    <source>
        <strain evidence="6 7">BX10</strain>
    </source>
</reference>
<evidence type="ECO:0000256" key="4">
    <source>
        <dbReference type="ARBA" id="ARBA00023163"/>
    </source>
</evidence>
<comment type="similarity">
    <text evidence="1">Belongs to the LysR transcriptional regulatory family.</text>
</comment>
<keyword evidence="4" id="KW-0804">Transcription</keyword>
<keyword evidence="2" id="KW-0805">Transcription regulation</keyword>
<evidence type="ECO:0000256" key="1">
    <source>
        <dbReference type="ARBA" id="ARBA00009437"/>
    </source>
</evidence>
<dbReference type="InterPro" id="IPR036388">
    <property type="entry name" value="WH-like_DNA-bd_sf"/>
</dbReference>
<protein>
    <submittedName>
        <fullName evidence="6">LysR family transcriptional regulator</fullName>
    </submittedName>
</protein>
<dbReference type="Gene3D" id="1.10.10.10">
    <property type="entry name" value="Winged helix-like DNA-binding domain superfamily/Winged helix DNA-binding domain"/>
    <property type="match status" value="1"/>
</dbReference>
<sequence length="287" mass="32060">MTVRHMYIFKTVCECQSITAAAGKLNMTQPAVSVAIKELESFYQVKLFERMNRTIYLTEAGNTLREYADSILDQFEEAEAVLRDGTSMARCRMGVNVSVGETFLPGMLKLLEEKIPGIHMEVLVGNTVTIEEKLNENEIDFAVVDGLKDQTRRVIQPLFRGEMAAVCAPSYGPHGPVTVKELAGYRLLLREKGSGNRVCIDAMFESHGCSARPVVDSISDLSLLKLAEEGFGITILPRELAAEQLAAGRLKEVKLTDDTLERQYFIAYNKKKYLTGRMKEVLQVLKL</sequence>
<dbReference type="CDD" id="cd05466">
    <property type="entry name" value="PBP2_LTTR_substrate"/>
    <property type="match status" value="1"/>
</dbReference>
<accession>A0ABR7NVV9</accession>
<evidence type="ECO:0000313" key="7">
    <source>
        <dbReference type="Proteomes" id="UP000647491"/>
    </source>
</evidence>
<dbReference type="SUPFAM" id="SSF53850">
    <property type="entry name" value="Periplasmic binding protein-like II"/>
    <property type="match status" value="1"/>
</dbReference>
<evidence type="ECO:0000259" key="5">
    <source>
        <dbReference type="PROSITE" id="PS50931"/>
    </source>
</evidence>
<dbReference type="PANTHER" id="PTHR30126">
    <property type="entry name" value="HTH-TYPE TRANSCRIPTIONAL REGULATOR"/>
    <property type="match status" value="1"/>
</dbReference>
<organism evidence="6 7">
    <name type="scientific">Enterocloster hominis</name>
    <name type="common">ex Liu et al. 2021</name>
    <dbReference type="NCBI Taxonomy" id="2763663"/>
    <lineage>
        <taxon>Bacteria</taxon>
        <taxon>Bacillati</taxon>
        <taxon>Bacillota</taxon>
        <taxon>Clostridia</taxon>
        <taxon>Lachnospirales</taxon>
        <taxon>Lachnospiraceae</taxon>
        <taxon>Enterocloster</taxon>
    </lineage>
</organism>
<dbReference type="PANTHER" id="PTHR30126:SF40">
    <property type="entry name" value="HTH-TYPE TRANSCRIPTIONAL REGULATOR GLTR"/>
    <property type="match status" value="1"/>
</dbReference>
<dbReference type="Pfam" id="PF03466">
    <property type="entry name" value="LysR_substrate"/>
    <property type="match status" value="1"/>
</dbReference>
<dbReference type="EMBL" id="JACRTJ010000021">
    <property type="protein sequence ID" value="MBC8599487.1"/>
    <property type="molecule type" value="Genomic_DNA"/>
</dbReference>
<dbReference type="Pfam" id="PF00126">
    <property type="entry name" value="HTH_1"/>
    <property type="match status" value="1"/>
</dbReference>